<protein>
    <submittedName>
        <fullName evidence="1">Uncharacterized protein</fullName>
    </submittedName>
</protein>
<accession>A0A0D9ZIE0</accession>
<keyword evidence="2" id="KW-1185">Reference proteome</keyword>
<dbReference type="EnsemblPlants" id="OGLUM04G05970.1">
    <property type="protein sequence ID" value="OGLUM04G05970.1"/>
    <property type="gene ID" value="OGLUM04G05970"/>
</dbReference>
<reference evidence="1" key="1">
    <citation type="submission" date="2015-04" db="UniProtKB">
        <authorList>
            <consortium name="EnsemblPlants"/>
        </authorList>
    </citation>
    <scope>IDENTIFICATION</scope>
</reference>
<evidence type="ECO:0000313" key="2">
    <source>
        <dbReference type="Proteomes" id="UP000026961"/>
    </source>
</evidence>
<sequence>MRSWRGSSGGGVADLEDVAGLDDDIVHVDELEAGEVAGHGDEVDGGALVELEEARVVEKLLELTNGGGARRMER</sequence>
<dbReference type="Gramene" id="OGLUM04G05970.1">
    <property type="protein sequence ID" value="OGLUM04G05970.1"/>
    <property type="gene ID" value="OGLUM04G05970"/>
</dbReference>
<organism evidence="1">
    <name type="scientific">Oryza glumipatula</name>
    <dbReference type="NCBI Taxonomy" id="40148"/>
    <lineage>
        <taxon>Eukaryota</taxon>
        <taxon>Viridiplantae</taxon>
        <taxon>Streptophyta</taxon>
        <taxon>Embryophyta</taxon>
        <taxon>Tracheophyta</taxon>
        <taxon>Spermatophyta</taxon>
        <taxon>Magnoliopsida</taxon>
        <taxon>Liliopsida</taxon>
        <taxon>Poales</taxon>
        <taxon>Poaceae</taxon>
        <taxon>BOP clade</taxon>
        <taxon>Oryzoideae</taxon>
        <taxon>Oryzeae</taxon>
        <taxon>Oryzinae</taxon>
        <taxon>Oryza</taxon>
    </lineage>
</organism>
<evidence type="ECO:0000313" key="1">
    <source>
        <dbReference type="EnsemblPlants" id="OGLUM04G05970.1"/>
    </source>
</evidence>
<name>A0A0D9ZIE0_9ORYZ</name>
<dbReference type="HOGENOM" id="CLU_2691764_0_0_1"/>
<dbReference type="AlphaFoldDB" id="A0A0D9ZIE0"/>
<reference evidence="1" key="2">
    <citation type="submission" date="2018-05" db="EMBL/GenBank/DDBJ databases">
        <title>OgluRS3 (Oryza glumaepatula Reference Sequence Version 3).</title>
        <authorList>
            <person name="Zhang J."/>
            <person name="Kudrna D."/>
            <person name="Lee S."/>
            <person name="Talag J."/>
            <person name="Welchert J."/>
            <person name="Wing R.A."/>
        </authorList>
    </citation>
    <scope>NUCLEOTIDE SEQUENCE [LARGE SCALE GENOMIC DNA]</scope>
</reference>
<dbReference type="Proteomes" id="UP000026961">
    <property type="component" value="Chromosome 4"/>
</dbReference>
<proteinExistence type="predicted"/>